<dbReference type="GO" id="GO:0008270">
    <property type="term" value="F:zinc ion binding"/>
    <property type="evidence" value="ECO:0007669"/>
    <property type="project" value="UniProtKB-KW"/>
</dbReference>
<dbReference type="SUPFAM" id="SSF57667">
    <property type="entry name" value="beta-beta-alpha zinc fingers"/>
    <property type="match status" value="1"/>
</dbReference>
<reference evidence="3" key="1">
    <citation type="submission" date="2021-07" db="EMBL/GenBank/DDBJ databases">
        <authorList>
            <person name="Branca A.L. A."/>
        </authorList>
    </citation>
    <scope>NUCLEOTIDE SEQUENCE</scope>
</reference>
<sequence>MDLFKSTQLLSDTDIPSKLDSTSILLFYSLMAYTSDLEEYSRLRQVFQLSSEQLNYHPGTSAMQPPASAAGQSPVLPTDWPLYDLSMGHASASLDPNWTIHTTMCHPAVDNLYQSDMHSFSTRQNGATKVGIEDHLSPGQTIIQTQSSTLSPSTHEPSPPNRQNIEIADMEATSAHGELQKQDESDLPFKCLWDGCKSRKTLQRKTFSSHASLMRHIKEQHVAHRSVRCPECGQSFGRLDNMKEHRGRRHRMFD</sequence>
<dbReference type="Gene3D" id="3.30.160.60">
    <property type="entry name" value="Classic Zinc Finger"/>
    <property type="match status" value="1"/>
</dbReference>
<proteinExistence type="predicted"/>
<feature type="domain" description="C2H2-type" evidence="2">
    <location>
        <begin position="227"/>
        <end position="250"/>
    </location>
</feature>
<dbReference type="PROSITE" id="PS50157">
    <property type="entry name" value="ZINC_FINGER_C2H2_2"/>
    <property type="match status" value="1"/>
</dbReference>
<keyword evidence="1" id="KW-0862">Zinc</keyword>
<evidence type="ECO:0000259" key="2">
    <source>
        <dbReference type="PROSITE" id="PS50157"/>
    </source>
</evidence>
<evidence type="ECO:0000313" key="4">
    <source>
        <dbReference type="Proteomes" id="UP001154252"/>
    </source>
</evidence>
<name>A0A9W4P356_9EURO</name>
<dbReference type="InterPro" id="IPR013087">
    <property type="entry name" value="Znf_C2H2_type"/>
</dbReference>
<dbReference type="PROSITE" id="PS00028">
    <property type="entry name" value="ZINC_FINGER_C2H2_1"/>
    <property type="match status" value="1"/>
</dbReference>
<dbReference type="EMBL" id="CAJVRC010000863">
    <property type="protein sequence ID" value="CAG8898989.1"/>
    <property type="molecule type" value="Genomic_DNA"/>
</dbReference>
<keyword evidence="4" id="KW-1185">Reference proteome</keyword>
<dbReference type="AlphaFoldDB" id="A0A9W4P356"/>
<gene>
    <name evidence="3" type="ORF">PEGY_LOCUS5534</name>
</gene>
<keyword evidence="1" id="KW-0479">Metal-binding</keyword>
<evidence type="ECO:0000256" key="1">
    <source>
        <dbReference type="PROSITE-ProRule" id="PRU00042"/>
    </source>
</evidence>
<dbReference type="InterPro" id="IPR036236">
    <property type="entry name" value="Znf_C2H2_sf"/>
</dbReference>
<protein>
    <recommendedName>
        <fullName evidence="2">C2H2-type domain-containing protein</fullName>
    </recommendedName>
</protein>
<dbReference type="Proteomes" id="UP001154252">
    <property type="component" value="Unassembled WGS sequence"/>
</dbReference>
<dbReference type="SMART" id="SM00355">
    <property type="entry name" value="ZnF_C2H2"/>
    <property type="match status" value="2"/>
</dbReference>
<keyword evidence="1" id="KW-0863">Zinc-finger</keyword>
<dbReference type="Pfam" id="PF00096">
    <property type="entry name" value="zf-C2H2"/>
    <property type="match status" value="1"/>
</dbReference>
<evidence type="ECO:0000313" key="3">
    <source>
        <dbReference type="EMBL" id="CAG8898989.1"/>
    </source>
</evidence>
<comment type="caution">
    <text evidence="3">The sequence shown here is derived from an EMBL/GenBank/DDBJ whole genome shotgun (WGS) entry which is preliminary data.</text>
</comment>
<accession>A0A9W4P356</accession>
<organism evidence="3 4">
    <name type="scientific">Penicillium egyptiacum</name>
    <dbReference type="NCBI Taxonomy" id="1303716"/>
    <lineage>
        <taxon>Eukaryota</taxon>
        <taxon>Fungi</taxon>
        <taxon>Dikarya</taxon>
        <taxon>Ascomycota</taxon>
        <taxon>Pezizomycotina</taxon>
        <taxon>Eurotiomycetes</taxon>
        <taxon>Eurotiomycetidae</taxon>
        <taxon>Eurotiales</taxon>
        <taxon>Aspergillaceae</taxon>
        <taxon>Penicillium</taxon>
    </lineage>
</organism>
<dbReference type="OrthoDB" id="4357985at2759"/>